<gene>
    <name evidence="8" type="primary">LOC130465598</name>
</gene>
<dbReference type="Pfam" id="PF04434">
    <property type="entry name" value="SWIM"/>
    <property type="match status" value="1"/>
</dbReference>
<dbReference type="RefSeq" id="XP_056690400.1">
    <property type="nucleotide sequence ID" value="XM_056834422.1"/>
</dbReference>
<dbReference type="InterPro" id="IPR006564">
    <property type="entry name" value="Znf_PMZ"/>
</dbReference>
<name>A0ABM3R476_SPIOL</name>
<dbReference type="Proteomes" id="UP000813463">
    <property type="component" value="Chromosome 1"/>
</dbReference>
<feature type="compositionally biased region" description="Basic and acidic residues" evidence="5">
    <location>
        <begin position="14"/>
        <end position="25"/>
    </location>
</feature>
<feature type="domain" description="SWIM-type" evidence="6">
    <location>
        <begin position="697"/>
        <end position="733"/>
    </location>
</feature>
<dbReference type="Pfam" id="PF03101">
    <property type="entry name" value="FAR1"/>
    <property type="match status" value="1"/>
</dbReference>
<keyword evidence="2 4" id="KW-0863">Zinc-finger</keyword>
<reference evidence="7" key="1">
    <citation type="journal article" date="2021" name="Nat. Commun.">
        <title>Genomic analyses provide insights into spinach domestication and the genetic basis of agronomic traits.</title>
        <authorList>
            <person name="Cai X."/>
            <person name="Sun X."/>
            <person name="Xu C."/>
            <person name="Sun H."/>
            <person name="Wang X."/>
            <person name="Ge C."/>
            <person name="Zhang Z."/>
            <person name="Wang Q."/>
            <person name="Fei Z."/>
            <person name="Jiao C."/>
            <person name="Wang Q."/>
        </authorList>
    </citation>
    <scope>NUCLEOTIDE SEQUENCE [LARGE SCALE GENOMIC DNA]</scope>
    <source>
        <strain evidence="7">cv. Varoflay</strain>
    </source>
</reference>
<dbReference type="PANTHER" id="PTHR47718">
    <property type="entry name" value="OS01G0519700 PROTEIN"/>
    <property type="match status" value="1"/>
</dbReference>
<evidence type="ECO:0000256" key="4">
    <source>
        <dbReference type="PROSITE-ProRule" id="PRU00325"/>
    </source>
</evidence>
<evidence type="ECO:0000259" key="6">
    <source>
        <dbReference type="PROSITE" id="PS50966"/>
    </source>
</evidence>
<feature type="compositionally biased region" description="Basic and acidic residues" evidence="5">
    <location>
        <begin position="866"/>
        <end position="882"/>
    </location>
</feature>
<feature type="region of interest" description="Disordered" evidence="5">
    <location>
        <begin position="1"/>
        <end position="25"/>
    </location>
</feature>
<dbReference type="PROSITE" id="PS50966">
    <property type="entry name" value="ZF_SWIM"/>
    <property type="match status" value="1"/>
</dbReference>
<organism evidence="7 8">
    <name type="scientific">Spinacia oleracea</name>
    <name type="common">Spinach</name>
    <dbReference type="NCBI Taxonomy" id="3562"/>
    <lineage>
        <taxon>Eukaryota</taxon>
        <taxon>Viridiplantae</taxon>
        <taxon>Streptophyta</taxon>
        <taxon>Embryophyta</taxon>
        <taxon>Tracheophyta</taxon>
        <taxon>Spermatophyta</taxon>
        <taxon>Magnoliopsida</taxon>
        <taxon>eudicotyledons</taxon>
        <taxon>Gunneridae</taxon>
        <taxon>Pentapetalae</taxon>
        <taxon>Caryophyllales</taxon>
        <taxon>Chenopodiaceae</taxon>
        <taxon>Chenopodioideae</taxon>
        <taxon>Anserineae</taxon>
        <taxon>Spinacia</taxon>
    </lineage>
</organism>
<evidence type="ECO:0000256" key="1">
    <source>
        <dbReference type="ARBA" id="ARBA00022723"/>
    </source>
</evidence>
<evidence type="ECO:0000313" key="8">
    <source>
        <dbReference type="RefSeq" id="XP_056690400.1"/>
    </source>
</evidence>
<keyword evidence="1" id="KW-0479">Metal-binding</keyword>
<feature type="region of interest" description="Disordered" evidence="5">
    <location>
        <begin position="849"/>
        <end position="882"/>
    </location>
</feature>
<dbReference type="InterPro" id="IPR004330">
    <property type="entry name" value="FAR1_DNA_bnd_dom"/>
</dbReference>
<sequence>MLNPGPRSASAGDQRTEIGRRRLSESRRKNNFVFCTAAKLPHHRRIDNLPNAATGERPPSAKPSRPPSTSDLSDPPDHCRRPEIGLRRRPESGDRTSPATREQEDLPRITGFRVNCAMFLFFMASAEVDMLSHVSSSSVTQSVGIIINEPSSSSVGTPRVFNSLSPGGTREWIPSCSEELKPIVGMNFKDPEEGLSFYKAYATASGFTSRKSTTTRRKKTGVVAFQYVVCNKEDFKASRKPVVEAVEDKSDKARSTRRRMLTRVGCGAQMCMKNINGSYVVTYFKEEHNHPLYTPGCAKFHKHGRKMSILHKKIIIDNSKVNIGPVKSFRIMKELTGSYDNVGASKQDFKKFQRDLKALIEGCDAQMFINNFQNKKLLWSAFFYDYELDEEDQLCRAFWADPICRKNYALFGDMVSFDTTFSTNRYNMIFGPFTGVDHHKKCITFAAALISNEDIVSFEWVFKTFVKAMGGNEPLCLITDEDPAMKVAFPKVFRSTEHRFCMWHIMKKMPDKVCRDLPPDSDFLQKICKAVWSEEIEPSEFEERWAKVISEFMLENHDWLLQIYEKREMWIPAYFRDLFLCGIMRTTSRSESENNFYTKFTNPHLTLVEFYMRFESALDAQRHTQGENDNSSKHKHPECKSRSAIEKFASEVYTTTVFYEFQDEVESAFFSCGLDSFKKEFGLDVYTIGEGCRVRKFDVLFNVETFDTSCLCKSFERQGIPCRHMVWVWKAKHIKKIPDAYVLNRWSIMACKKPIFDLEGNELEQCVQVVDRKILLNDLWSEIHSCVSLAQGNELTLSALVDNLRSLRLDLESQSSIVDGLSGSVSSKAQYIELLIGASVPSEILTKPPKVSKNKGTGVHVQGSGSDKRLKSDKEKAIEQSQKKKRLCKGCKKLGYHDIRNCPEKQK</sequence>
<dbReference type="PANTHER" id="PTHR47718:SF18">
    <property type="entry name" value="PROTEIN FAR1-RELATED SEQUENCE 5-LIKE"/>
    <property type="match status" value="1"/>
</dbReference>
<proteinExistence type="predicted"/>
<keyword evidence="3" id="KW-0862">Zinc</keyword>
<evidence type="ECO:0000256" key="3">
    <source>
        <dbReference type="ARBA" id="ARBA00022833"/>
    </source>
</evidence>
<dbReference type="InterPro" id="IPR007527">
    <property type="entry name" value="Znf_SWIM"/>
</dbReference>
<protein>
    <submittedName>
        <fullName evidence="8">Protein FAR1-RELATED SEQUENCE 5-like</fullName>
    </submittedName>
</protein>
<reference evidence="8" key="2">
    <citation type="submission" date="2025-08" db="UniProtKB">
        <authorList>
            <consortium name="RefSeq"/>
        </authorList>
    </citation>
    <scope>IDENTIFICATION</scope>
    <source>
        <tissue evidence="8">Leaf</tissue>
    </source>
</reference>
<evidence type="ECO:0000313" key="7">
    <source>
        <dbReference type="Proteomes" id="UP000813463"/>
    </source>
</evidence>
<dbReference type="SMART" id="SM00575">
    <property type="entry name" value="ZnF_PMZ"/>
    <property type="match status" value="1"/>
</dbReference>
<evidence type="ECO:0000256" key="2">
    <source>
        <dbReference type="ARBA" id="ARBA00022771"/>
    </source>
</evidence>
<dbReference type="InterPro" id="IPR018289">
    <property type="entry name" value="MULE_transposase_dom"/>
</dbReference>
<feature type="region of interest" description="Disordered" evidence="5">
    <location>
        <begin position="43"/>
        <end position="106"/>
    </location>
</feature>
<feature type="compositionally biased region" description="Basic and acidic residues" evidence="5">
    <location>
        <begin position="75"/>
        <end position="94"/>
    </location>
</feature>
<dbReference type="Pfam" id="PF10551">
    <property type="entry name" value="MULE"/>
    <property type="match status" value="1"/>
</dbReference>
<evidence type="ECO:0000256" key="5">
    <source>
        <dbReference type="SAM" id="MobiDB-lite"/>
    </source>
</evidence>
<dbReference type="GeneID" id="130465598"/>
<accession>A0ABM3R476</accession>
<keyword evidence="7" id="KW-1185">Reference proteome</keyword>